<dbReference type="GO" id="GO:0016012">
    <property type="term" value="C:sarcoglycan complex"/>
    <property type="evidence" value="ECO:0007669"/>
    <property type="project" value="InterPro"/>
</dbReference>
<keyword evidence="8 14" id="KW-1133">Transmembrane helix</keyword>
<evidence type="ECO:0000256" key="12">
    <source>
        <dbReference type="ARBA" id="ARBA00023212"/>
    </source>
</evidence>
<dbReference type="InterPro" id="IPR039972">
    <property type="entry name" value="Sarcoglycan_gamma/delta/zeta"/>
</dbReference>
<organism evidence="15 16">
    <name type="scientific">Elysia crispata</name>
    <name type="common">lettuce slug</name>
    <dbReference type="NCBI Taxonomy" id="231223"/>
    <lineage>
        <taxon>Eukaryota</taxon>
        <taxon>Metazoa</taxon>
        <taxon>Spiralia</taxon>
        <taxon>Lophotrochozoa</taxon>
        <taxon>Mollusca</taxon>
        <taxon>Gastropoda</taxon>
        <taxon>Heterobranchia</taxon>
        <taxon>Euthyneura</taxon>
        <taxon>Panpulmonata</taxon>
        <taxon>Sacoglossa</taxon>
        <taxon>Placobranchoidea</taxon>
        <taxon>Plakobranchidae</taxon>
        <taxon>Elysia</taxon>
    </lineage>
</organism>
<dbReference type="GO" id="GO:0042383">
    <property type="term" value="C:sarcolemma"/>
    <property type="evidence" value="ECO:0007669"/>
    <property type="project" value="UniProtKB-SubCell"/>
</dbReference>
<evidence type="ECO:0000256" key="8">
    <source>
        <dbReference type="ARBA" id="ARBA00022989"/>
    </source>
</evidence>
<dbReference type="PANTHER" id="PTHR12939">
    <property type="entry name" value="SARCOGLYCAN"/>
    <property type="match status" value="1"/>
</dbReference>
<dbReference type="EMBL" id="JAWDGP010002819">
    <property type="protein sequence ID" value="KAK3779668.1"/>
    <property type="molecule type" value="Genomic_DNA"/>
</dbReference>
<evidence type="ECO:0000256" key="2">
    <source>
        <dbReference type="ARBA" id="ARBA00004274"/>
    </source>
</evidence>
<evidence type="ECO:0008006" key="17">
    <source>
        <dbReference type="Google" id="ProtNLM"/>
    </source>
</evidence>
<protein>
    <recommendedName>
        <fullName evidence="17">Beta-sarcoglycan</fullName>
    </recommendedName>
</protein>
<dbReference type="InterPro" id="IPR006875">
    <property type="entry name" value="Sarcoglycan"/>
</dbReference>
<evidence type="ECO:0000256" key="11">
    <source>
        <dbReference type="ARBA" id="ARBA00023180"/>
    </source>
</evidence>
<keyword evidence="7" id="KW-0735">Signal-anchor</keyword>
<dbReference type="Proteomes" id="UP001283361">
    <property type="component" value="Unassembled WGS sequence"/>
</dbReference>
<dbReference type="AlphaFoldDB" id="A0AAE1DS51"/>
<keyword evidence="4" id="KW-1003">Cell membrane</keyword>
<evidence type="ECO:0000256" key="10">
    <source>
        <dbReference type="ARBA" id="ARBA00023157"/>
    </source>
</evidence>
<evidence type="ECO:0000256" key="5">
    <source>
        <dbReference type="ARBA" id="ARBA00022490"/>
    </source>
</evidence>
<dbReference type="PANTHER" id="PTHR12939:SF10">
    <property type="entry name" value="EG:4F1.1 PROTEIN"/>
    <property type="match status" value="1"/>
</dbReference>
<feature type="transmembrane region" description="Helical" evidence="14">
    <location>
        <begin position="37"/>
        <end position="59"/>
    </location>
</feature>
<evidence type="ECO:0000256" key="6">
    <source>
        <dbReference type="ARBA" id="ARBA00022692"/>
    </source>
</evidence>
<evidence type="ECO:0000256" key="13">
    <source>
        <dbReference type="SAM" id="MobiDB-lite"/>
    </source>
</evidence>
<gene>
    <name evidence="15" type="ORF">RRG08_040391</name>
</gene>
<evidence type="ECO:0000313" key="15">
    <source>
        <dbReference type="EMBL" id="KAK3779668.1"/>
    </source>
</evidence>
<keyword evidence="10" id="KW-1015">Disulfide bond</keyword>
<feature type="region of interest" description="Disordered" evidence="13">
    <location>
        <begin position="1"/>
        <end position="22"/>
    </location>
</feature>
<name>A0AAE1DS51_9GAST</name>
<dbReference type="GO" id="GO:0005856">
    <property type="term" value="C:cytoskeleton"/>
    <property type="evidence" value="ECO:0007669"/>
    <property type="project" value="UniProtKB-SubCell"/>
</dbReference>
<keyword evidence="11" id="KW-0325">Glycoprotein</keyword>
<evidence type="ECO:0000256" key="1">
    <source>
        <dbReference type="ARBA" id="ARBA00004245"/>
    </source>
</evidence>
<keyword evidence="12" id="KW-0206">Cytoskeleton</keyword>
<comment type="caution">
    <text evidence="15">The sequence shown here is derived from an EMBL/GenBank/DDBJ whole genome shotgun (WGS) entry which is preliminary data.</text>
</comment>
<evidence type="ECO:0000313" key="16">
    <source>
        <dbReference type="Proteomes" id="UP001283361"/>
    </source>
</evidence>
<evidence type="ECO:0000256" key="14">
    <source>
        <dbReference type="SAM" id="Phobius"/>
    </source>
</evidence>
<evidence type="ECO:0000256" key="7">
    <source>
        <dbReference type="ARBA" id="ARBA00022968"/>
    </source>
</evidence>
<comment type="subcellular location">
    <subcellularLocation>
        <location evidence="2">Cell membrane</location>
        <location evidence="2">Sarcolemma</location>
        <topology evidence="2">Single-pass type II membrane protein</topology>
    </subcellularLocation>
    <subcellularLocation>
        <location evidence="1">Cytoplasm</location>
        <location evidence="1">Cytoskeleton</location>
    </subcellularLocation>
</comment>
<dbReference type="Pfam" id="PF04790">
    <property type="entry name" value="Sarcoglycan_1"/>
    <property type="match status" value="1"/>
</dbReference>
<keyword evidence="16" id="KW-1185">Reference proteome</keyword>
<reference evidence="15" key="1">
    <citation type="journal article" date="2023" name="G3 (Bethesda)">
        <title>A reference genome for the long-term kleptoplast-retaining sea slug Elysia crispata morphotype clarki.</title>
        <authorList>
            <person name="Eastman K.E."/>
            <person name="Pendleton A.L."/>
            <person name="Shaikh M.A."/>
            <person name="Suttiyut T."/>
            <person name="Ogas R."/>
            <person name="Tomko P."/>
            <person name="Gavelis G."/>
            <person name="Widhalm J.R."/>
            <person name="Wisecaver J.H."/>
        </authorList>
    </citation>
    <scope>NUCLEOTIDE SEQUENCE</scope>
    <source>
        <strain evidence="15">ECLA1</strain>
    </source>
</reference>
<sequence>MEETDPRMSGMFELDAPPPPPPPPQPVGVYGWRKRCLYASVLVLMISVVLNLALTVWILRVLDFSWDGMGKLKLNPNGFTLKGEAEFLKSVYVDRIQNKKKPLYIHSNKQVHLSSLKQNRTERSQLLIDKNNIEAACDVFHVKDLNNNTQMMLNGSQVTLGYSDMNVPGPLKIKGSIKVPSIFGHMEKPLNITAMTSKVLISGLGGVSMRSTVENISLQAGDDIKIMAKGMIKLESEDIVLAGLPRSKATRVSRVYQLCLCFNGALFIGNPDGNCMDSSDVCPKSKP</sequence>
<keyword evidence="9 14" id="KW-0472">Membrane</keyword>
<proteinExistence type="inferred from homology"/>
<keyword evidence="6 14" id="KW-0812">Transmembrane</keyword>
<evidence type="ECO:0000256" key="4">
    <source>
        <dbReference type="ARBA" id="ARBA00022475"/>
    </source>
</evidence>
<accession>A0AAE1DS51</accession>
<evidence type="ECO:0000256" key="9">
    <source>
        <dbReference type="ARBA" id="ARBA00023136"/>
    </source>
</evidence>
<comment type="similarity">
    <text evidence="3">Belongs to the sarcoglycan beta/delta/gamma/zeta family.</text>
</comment>
<keyword evidence="5" id="KW-0963">Cytoplasm</keyword>
<evidence type="ECO:0000256" key="3">
    <source>
        <dbReference type="ARBA" id="ARBA00007574"/>
    </source>
</evidence>